<keyword evidence="3" id="KW-1003">Cell membrane</keyword>
<dbReference type="InterPro" id="IPR029046">
    <property type="entry name" value="LolA/LolB/LppX"/>
</dbReference>
<gene>
    <name evidence="5" type="ORF">ACFP3U_36245</name>
</gene>
<dbReference type="InterPro" id="IPR009830">
    <property type="entry name" value="LppX/LprAFG"/>
</dbReference>
<protein>
    <submittedName>
        <fullName evidence="5">LppX_LprAFG lipoprotein</fullName>
    </submittedName>
</protein>
<proteinExistence type="inferred from homology"/>
<feature type="region of interest" description="Disordered" evidence="4">
    <location>
        <begin position="89"/>
        <end position="135"/>
    </location>
</feature>
<keyword evidence="3" id="KW-0472">Membrane</keyword>
<evidence type="ECO:0000313" key="6">
    <source>
        <dbReference type="Proteomes" id="UP001595975"/>
    </source>
</evidence>
<evidence type="ECO:0000256" key="4">
    <source>
        <dbReference type="SAM" id="MobiDB-lite"/>
    </source>
</evidence>
<dbReference type="Proteomes" id="UP001595975">
    <property type="component" value="Unassembled WGS sequence"/>
</dbReference>
<comment type="similarity">
    <text evidence="2">Belongs to the LppX/LprAFG lipoprotein family.</text>
</comment>
<comment type="caution">
    <text evidence="5">The sequence shown here is derived from an EMBL/GenBank/DDBJ whole genome shotgun (WGS) entry which is preliminary data.</text>
</comment>
<sequence length="333" mass="34418">MLTARPNPDTGSADAQGRTHRVGDVPVVDGEKTTITFACSDFGPAETFTGPPARSPRSSTTMRRTTVLAAAATAVALAALTACNDTEDKNAAAPAPATTTAAAPATTAAAPSPTATETPAPVATTPAAPAGDFDPAKAVENASKEPYAVSVRMGTEVGGKESLVTTGRQNLNTDYSGRVEMKSTDGSLTVETITTTDASYLRMGPNEKWVKAPRSADLPVLDYTAYAKLLLAQGPSARKGAETRDGVPTQHLAGHIDLEQIADIDPRTYRTAKAKGQTGFDFDQWIDAQGRTRYVEQVVVSKGVTAVNKVTFTDFGPAETFAAPAGAAAAATS</sequence>
<keyword evidence="5" id="KW-0449">Lipoprotein</keyword>
<feature type="compositionally biased region" description="Low complexity" evidence="4">
    <location>
        <begin position="91"/>
        <end position="130"/>
    </location>
</feature>
<evidence type="ECO:0000256" key="2">
    <source>
        <dbReference type="ARBA" id="ARBA00009194"/>
    </source>
</evidence>
<evidence type="ECO:0000256" key="3">
    <source>
        <dbReference type="ARBA" id="ARBA00022475"/>
    </source>
</evidence>
<keyword evidence="6" id="KW-1185">Reference proteome</keyword>
<evidence type="ECO:0000256" key="1">
    <source>
        <dbReference type="ARBA" id="ARBA00004196"/>
    </source>
</evidence>
<organism evidence="5 6">
    <name type="scientific">Kitasatospora misakiensis</name>
    <dbReference type="NCBI Taxonomy" id="67330"/>
    <lineage>
        <taxon>Bacteria</taxon>
        <taxon>Bacillati</taxon>
        <taxon>Actinomycetota</taxon>
        <taxon>Actinomycetes</taxon>
        <taxon>Kitasatosporales</taxon>
        <taxon>Streptomycetaceae</taxon>
        <taxon>Kitasatospora</taxon>
    </lineage>
</organism>
<dbReference type="SUPFAM" id="SSF89392">
    <property type="entry name" value="Prokaryotic lipoproteins and lipoprotein localization factors"/>
    <property type="match status" value="1"/>
</dbReference>
<feature type="region of interest" description="Disordered" evidence="4">
    <location>
        <begin position="1"/>
        <end position="25"/>
    </location>
</feature>
<evidence type="ECO:0000313" key="5">
    <source>
        <dbReference type="EMBL" id="MFC5668398.1"/>
    </source>
</evidence>
<name>A0ABW0XCT7_9ACTN</name>
<comment type="subcellular location">
    <subcellularLocation>
        <location evidence="1">Cell envelope</location>
    </subcellularLocation>
</comment>
<dbReference type="Pfam" id="PF07161">
    <property type="entry name" value="LppX_LprAFG"/>
    <property type="match status" value="1"/>
</dbReference>
<dbReference type="EMBL" id="JBHSOF010000097">
    <property type="protein sequence ID" value="MFC5668398.1"/>
    <property type="molecule type" value="Genomic_DNA"/>
</dbReference>
<dbReference type="Gene3D" id="2.50.20.20">
    <property type="match status" value="1"/>
</dbReference>
<reference evidence="6" key="1">
    <citation type="journal article" date="2019" name="Int. J. Syst. Evol. Microbiol.">
        <title>The Global Catalogue of Microorganisms (GCM) 10K type strain sequencing project: providing services to taxonomists for standard genome sequencing and annotation.</title>
        <authorList>
            <consortium name="The Broad Institute Genomics Platform"/>
            <consortium name="The Broad Institute Genome Sequencing Center for Infectious Disease"/>
            <person name="Wu L."/>
            <person name="Ma J."/>
        </authorList>
    </citation>
    <scope>NUCLEOTIDE SEQUENCE [LARGE SCALE GENOMIC DNA]</scope>
    <source>
        <strain evidence="6">CGMCC 4.1437</strain>
    </source>
</reference>
<accession>A0ABW0XCT7</accession>